<accession>A0AAE3FTV5</accession>
<name>A0AAE3FTV5_9EURY</name>
<organism evidence="3 4">
    <name type="scientific">Natranaeroarchaeum aerophilus</name>
    <dbReference type="NCBI Taxonomy" id="2917711"/>
    <lineage>
        <taxon>Archaea</taxon>
        <taxon>Methanobacteriati</taxon>
        <taxon>Methanobacteriota</taxon>
        <taxon>Stenosarchaea group</taxon>
        <taxon>Halobacteria</taxon>
        <taxon>Halobacteriales</taxon>
        <taxon>Natronoarchaeaceae</taxon>
        <taxon>Natranaeroarchaeum</taxon>
    </lineage>
</organism>
<evidence type="ECO:0000256" key="1">
    <source>
        <dbReference type="SAM" id="MobiDB-lite"/>
    </source>
</evidence>
<feature type="domain" description="DUF7344" evidence="2">
    <location>
        <begin position="28"/>
        <end position="104"/>
    </location>
</feature>
<evidence type="ECO:0000313" key="4">
    <source>
        <dbReference type="Proteomes" id="UP001202674"/>
    </source>
</evidence>
<comment type="caution">
    <text evidence="3">The sequence shown here is derived from an EMBL/GenBank/DDBJ whole genome shotgun (WGS) entry which is preliminary data.</text>
</comment>
<proteinExistence type="predicted"/>
<gene>
    <name evidence="3" type="ORF">AArcSt11_15325</name>
</gene>
<dbReference type="Pfam" id="PF24035">
    <property type="entry name" value="DUF7344"/>
    <property type="match status" value="1"/>
</dbReference>
<dbReference type="AlphaFoldDB" id="A0AAE3FTV5"/>
<evidence type="ECO:0000259" key="2">
    <source>
        <dbReference type="Pfam" id="PF24035"/>
    </source>
</evidence>
<evidence type="ECO:0000313" key="3">
    <source>
        <dbReference type="EMBL" id="MCL9815025.1"/>
    </source>
</evidence>
<feature type="region of interest" description="Disordered" evidence="1">
    <location>
        <begin position="1"/>
        <end position="24"/>
    </location>
</feature>
<protein>
    <recommendedName>
        <fullName evidence="2">DUF7344 domain-containing protein</fullName>
    </recommendedName>
</protein>
<sequence>MGTHGRPASTERRSLTSGSGKRTSEIIRLLAPRRRQRLVAILEKRPATIDRHVVARTLVTEESDTNVPGSAAVQRVEIDLHHNHLPALDEAGVVQYDPERGTVQLRDTSQVKRVLAMVDRQRGYSSGL</sequence>
<dbReference type="EMBL" id="JAKRVY010000012">
    <property type="protein sequence ID" value="MCL9815025.1"/>
    <property type="molecule type" value="Genomic_DNA"/>
</dbReference>
<dbReference type="RefSeq" id="WP_250598375.1">
    <property type="nucleotide sequence ID" value="NZ_JAKRVY010000012.1"/>
</dbReference>
<dbReference type="InterPro" id="IPR055768">
    <property type="entry name" value="DUF7344"/>
</dbReference>
<keyword evidence="4" id="KW-1185">Reference proteome</keyword>
<dbReference type="Proteomes" id="UP001202674">
    <property type="component" value="Unassembled WGS sequence"/>
</dbReference>
<reference evidence="3 4" key="1">
    <citation type="journal article" date="2022" name="Syst. Appl. Microbiol.">
        <title>Natronocalculus amylovorans gen. nov., sp. nov., and Natranaeroarchaeum aerophilus sp. nov., dominant culturable amylolytic natronoarchaea from hypersaline soda lakes in southwestern Siberia.</title>
        <authorList>
            <person name="Sorokin D.Y."/>
            <person name="Elcheninov A.G."/>
            <person name="Khizhniak T.V."/>
            <person name="Koenen M."/>
            <person name="Bale N.J."/>
            <person name="Damste J.S.S."/>
            <person name="Kublanov I.V."/>
        </authorList>
    </citation>
    <scope>NUCLEOTIDE SEQUENCE [LARGE SCALE GENOMIC DNA]</scope>
    <source>
        <strain evidence="3 4">AArc-St1-1</strain>
    </source>
</reference>